<organism evidence="1 2">
    <name type="scientific">Hypocrea virens (strain Gv29-8 / FGSC 10586)</name>
    <name type="common">Gliocladium virens</name>
    <name type="synonym">Trichoderma virens</name>
    <dbReference type="NCBI Taxonomy" id="413071"/>
    <lineage>
        <taxon>Eukaryota</taxon>
        <taxon>Fungi</taxon>
        <taxon>Dikarya</taxon>
        <taxon>Ascomycota</taxon>
        <taxon>Pezizomycotina</taxon>
        <taxon>Sordariomycetes</taxon>
        <taxon>Hypocreomycetidae</taxon>
        <taxon>Hypocreales</taxon>
        <taxon>Hypocreaceae</taxon>
        <taxon>Trichoderma</taxon>
    </lineage>
</organism>
<dbReference type="OMA" id="YMNSFMM"/>
<dbReference type="RefSeq" id="XP_013955446.1">
    <property type="nucleotide sequence ID" value="XM_014099971.1"/>
</dbReference>
<dbReference type="STRING" id="413071.G9MWB5"/>
<protein>
    <submittedName>
        <fullName evidence="1">Uncharacterized protein</fullName>
    </submittedName>
</protein>
<proteinExistence type="predicted"/>
<dbReference type="GeneID" id="25787775"/>
<evidence type="ECO:0000313" key="2">
    <source>
        <dbReference type="Proteomes" id="UP000007115"/>
    </source>
</evidence>
<keyword evidence="2" id="KW-1185">Reference proteome</keyword>
<dbReference type="eggNOG" id="ENOG502SHTN">
    <property type="taxonomic scope" value="Eukaryota"/>
</dbReference>
<dbReference type="InParanoid" id="G9MWB5"/>
<dbReference type="EMBL" id="ABDF02000073">
    <property type="protein sequence ID" value="EHK21252.1"/>
    <property type="molecule type" value="Genomic_DNA"/>
</dbReference>
<evidence type="ECO:0000313" key="1">
    <source>
        <dbReference type="EMBL" id="EHK21252.1"/>
    </source>
</evidence>
<gene>
    <name evidence="1" type="ORF">TRIVIDRAFT_138700</name>
</gene>
<dbReference type="AlphaFoldDB" id="G9MWB5"/>
<dbReference type="Proteomes" id="UP000007115">
    <property type="component" value="Unassembled WGS sequence"/>
</dbReference>
<name>G9MWB5_HYPVG</name>
<dbReference type="OrthoDB" id="5364250at2759"/>
<accession>G9MWB5</accession>
<reference evidence="1 2" key="1">
    <citation type="journal article" date="2011" name="Genome Biol.">
        <title>Comparative genome sequence analysis underscores mycoparasitism as the ancestral life style of Trichoderma.</title>
        <authorList>
            <person name="Kubicek C.P."/>
            <person name="Herrera-Estrella A."/>
            <person name="Seidl-Seiboth V."/>
            <person name="Martinez D.A."/>
            <person name="Druzhinina I.S."/>
            <person name="Thon M."/>
            <person name="Zeilinger S."/>
            <person name="Casas-Flores S."/>
            <person name="Horwitz B.A."/>
            <person name="Mukherjee P.K."/>
            <person name="Mukherjee M."/>
            <person name="Kredics L."/>
            <person name="Alcaraz L.D."/>
            <person name="Aerts A."/>
            <person name="Antal Z."/>
            <person name="Atanasova L."/>
            <person name="Cervantes-Badillo M.G."/>
            <person name="Challacombe J."/>
            <person name="Chertkov O."/>
            <person name="McCluskey K."/>
            <person name="Coulpier F."/>
            <person name="Deshpande N."/>
            <person name="von Doehren H."/>
            <person name="Ebbole D.J."/>
            <person name="Esquivel-Naranjo E.U."/>
            <person name="Fekete E."/>
            <person name="Flipphi M."/>
            <person name="Glaser F."/>
            <person name="Gomez-Rodriguez E.Y."/>
            <person name="Gruber S."/>
            <person name="Han C."/>
            <person name="Henrissat B."/>
            <person name="Hermosa R."/>
            <person name="Hernandez-Onate M."/>
            <person name="Karaffa L."/>
            <person name="Kosti I."/>
            <person name="Le Crom S."/>
            <person name="Lindquist E."/>
            <person name="Lucas S."/>
            <person name="Luebeck M."/>
            <person name="Luebeck P.S."/>
            <person name="Margeot A."/>
            <person name="Metz B."/>
            <person name="Misra M."/>
            <person name="Nevalainen H."/>
            <person name="Omann M."/>
            <person name="Packer N."/>
            <person name="Perrone G."/>
            <person name="Uresti-Rivera E.E."/>
            <person name="Salamov A."/>
            <person name="Schmoll M."/>
            <person name="Seiboth B."/>
            <person name="Shapiro H."/>
            <person name="Sukno S."/>
            <person name="Tamayo-Ramos J.A."/>
            <person name="Tisch D."/>
            <person name="Wiest A."/>
            <person name="Wilkinson H.H."/>
            <person name="Zhang M."/>
            <person name="Coutinho P.M."/>
            <person name="Kenerley C.M."/>
            <person name="Monte E."/>
            <person name="Baker S.E."/>
            <person name="Grigoriev I.V."/>
        </authorList>
    </citation>
    <scope>NUCLEOTIDE SEQUENCE [LARGE SCALE GENOMIC DNA]</scope>
    <source>
        <strain evidence="2">Gv29-8 / FGSC 10586</strain>
    </source>
</reference>
<comment type="caution">
    <text evidence="1">The sequence shown here is derived from an EMBL/GenBank/DDBJ whole genome shotgun (WGS) entry which is preliminary data.</text>
</comment>
<dbReference type="HOGENOM" id="CLU_1393172_0_0_1"/>
<feature type="non-terminal residue" evidence="1">
    <location>
        <position position="196"/>
    </location>
</feature>
<sequence length="196" mass="22415">MIEQKFMPYQNITDAPTRPIQEIRALGRQFFPFTPYHFELAMSLYDWTTPSFSRMVLFKIFQYTGIDSGVAALPHPLDRESLAVNIWQSNFSVYTPQDADYMRAFLMQPAHSLDNLTAQLEEVIDQVYNFSEVENRLVTAAMMSMPRTSFASKPRLFSGQVDMEQLGVERFGIEFEECPLNQGPVGVELAHSLPDA</sequence>
<dbReference type="VEuPathDB" id="FungiDB:TRIVIDRAFT_138700"/>